<dbReference type="PROSITE" id="PS51375">
    <property type="entry name" value="PPR"/>
    <property type="match status" value="5"/>
</dbReference>
<gene>
    <name evidence="4" type="ORF">ZOSMA_7G01280</name>
</gene>
<feature type="repeat" description="PPR" evidence="3">
    <location>
        <begin position="321"/>
        <end position="355"/>
    </location>
</feature>
<protein>
    <submittedName>
        <fullName evidence="4">Pentatricopeptide repeat-containing protein</fullName>
    </submittedName>
</protein>
<dbReference type="InterPro" id="IPR011990">
    <property type="entry name" value="TPR-like_helical_dom_sf"/>
</dbReference>
<feature type="repeat" description="PPR" evidence="3">
    <location>
        <begin position="360"/>
        <end position="394"/>
    </location>
</feature>
<evidence type="ECO:0000256" key="3">
    <source>
        <dbReference type="PROSITE-ProRule" id="PRU00708"/>
    </source>
</evidence>
<dbReference type="PANTHER" id="PTHR47447:SF21">
    <property type="entry name" value="PENTACOTRIPEPTIDE-REPEAT REGION OF PRORP DOMAIN-CONTAINING PROTEIN"/>
    <property type="match status" value="1"/>
</dbReference>
<feature type="repeat" description="PPR" evidence="3">
    <location>
        <begin position="249"/>
        <end position="284"/>
    </location>
</feature>
<keyword evidence="2" id="KW-0677">Repeat</keyword>
<dbReference type="Pfam" id="PF12854">
    <property type="entry name" value="PPR_1"/>
    <property type="match status" value="2"/>
</dbReference>
<evidence type="ECO:0000256" key="2">
    <source>
        <dbReference type="ARBA" id="ARBA00022737"/>
    </source>
</evidence>
<comment type="similarity">
    <text evidence="1">Belongs to the PPR family. P subfamily.</text>
</comment>
<dbReference type="NCBIfam" id="TIGR00756">
    <property type="entry name" value="PPR"/>
    <property type="match status" value="5"/>
</dbReference>
<dbReference type="Pfam" id="PF13041">
    <property type="entry name" value="PPR_2"/>
    <property type="match status" value="1"/>
</dbReference>
<dbReference type="Proteomes" id="UP000036987">
    <property type="component" value="Unassembled WGS sequence"/>
</dbReference>
<reference evidence="5" key="1">
    <citation type="journal article" date="2016" name="Nature">
        <title>The genome of the seagrass Zostera marina reveals angiosperm adaptation to the sea.</title>
        <authorList>
            <person name="Olsen J.L."/>
            <person name="Rouze P."/>
            <person name="Verhelst B."/>
            <person name="Lin Y.-C."/>
            <person name="Bayer T."/>
            <person name="Collen J."/>
            <person name="Dattolo E."/>
            <person name="De Paoli E."/>
            <person name="Dittami S."/>
            <person name="Maumus F."/>
            <person name="Michel G."/>
            <person name="Kersting A."/>
            <person name="Lauritano C."/>
            <person name="Lohaus R."/>
            <person name="Toepel M."/>
            <person name="Tonon T."/>
            <person name="Vanneste K."/>
            <person name="Amirebrahimi M."/>
            <person name="Brakel J."/>
            <person name="Bostroem C."/>
            <person name="Chovatia M."/>
            <person name="Grimwood J."/>
            <person name="Jenkins J.W."/>
            <person name="Jueterbock A."/>
            <person name="Mraz A."/>
            <person name="Stam W.T."/>
            <person name="Tice H."/>
            <person name="Bornberg-Bauer E."/>
            <person name="Green P.J."/>
            <person name="Pearson G.A."/>
            <person name="Procaccini G."/>
            <person name="Duarte C.M."/>
            <person name="Schmutz J."/>
            <person name="Reusch T.B.H."/>
            <person name="Van de Peer Y."/>
        </authorList>
    </citation>
    <scope>NUCLEOTIDE SEQUENCE [LARGE SCALE GENOMIC DNA]</scope>
    <source>
        <strain evidence="5">cv. Finnish</strain>
    </source>
</reference>
<organism evidence="4 5">
    <name type="scientific">Zostera marina</name>
    <name type="common">Eelgrass</name>
    <dbReference type="NCBI Taxonomy" id="29655"/>
    <lineage>
        <taxon>Eukaryota</taxon>
        <taxon>Viridiplantae</taxon>
        <taxon>Streptophyta</taxon>
        <taxon>Embryophyta</taxon>
        <taxon>Tracheophyta</taxon>
        <taxon>Spermatophyta</taxon>
        <taxon>Magnoliopsida</taxon>
        <taxon>Liliopsida</taxon>
        <taxon>Zosteraceae</taxon>
        <taxon>Zostera</taxon>
    </lineage>
</organism>
<feature type="repeat" description="PPR" evidence="3">
    <location>
        <begin position="431"/>
        <end position="465"/>
    </location>
</feature>
<evidence type="ECO:0000313" key="4">
    <source>
        <dbReference type="EMBL" id="KMZ58097.1"/>
    </source>
</evidence>
<dbReference type="AlphaFoldDB" id="A0A0K9NPW8"/>
<keyword evidence="5" id="KW-1185">Reference proteome</keyword>
<sequence>MALITKTRRVPYSLSSKPLHFSSTSSLYEDCGSDTASFSDDEEFIDTIVSSLQQQRSRTRWGYLKSLLRPHTALTPSQISQIIFRLRNQPRLALSFFQWYKWHTNRNHDIHSHSILIHILARSRLRHHALSTVQSAILVSNDVEGCEVQMVPEILKILIKTYRECDSAPFVFDVVIRACLVAKRIDRAVAIIRFLRSRGFFFLEDQTFSEVIRVVSKMKGFDVGFEIYKECLRTDDGSCRDSGGGFRPKTRVFNSMLVSCYRDGKLGENGMDIFEDIKRFGCEPNCFTYSILMAGFCDEGKVEDGAAEVWKEMKDKKVKPDVVAYNTIIGGFCKIGNVVRAEELFQEMVIDGVGDGMEPTGSTYEHLVIGYCKVGDVDAAILVYNEMRRMEFGLEVTTLEKFVDGLCDKQRVDQGLMVLKNEMRKAVFHPSRQCYKRLIKGLCADGKMEDALRLQGEMVGKGYEADLEVYDVFVAGYMKQGESYKAHLMREETSKFG</sequence>
<dbReference type="Pfam" id="PF01535">
    <property type="entry name" value="PPR"/>
    <property type="match status" value="1"/>
</dbReference>
<dbReference type="InterPro" id="IPR002885">
    <property type="entry name" value="PPR_rpt"/>
</dbReference>
<evidence type="ECO:0000313" key="5">
    <source>
        <dbReference type="Proteomes" id="UP000036987"/>
    </source>
</evidence>
<dbReference type="OMA" id="TYRECDS"/>
<dbReference type="PANTHER" id="PTHR47447">
    <property type="entry name" value="OS03G0856100 PROTEIN"/>
    <property type="match status" value="1"/>
</dbReference>
<dbReference type="OrthoDB" id="185373at2759"/>
<feature type="repeat" description="PPR" evidence="3">
    <location>
        <begin position="285"/>
        <end position="320"/>
    </location>
</feature>
<proteinExistence type="inferred from homology"/>
<name>A0A0K9NPW8_ZOSMR</name>
<accession>A0A0K9NPW8</accession>
<comment type="caution">
    <text evidence="4">The sequence shown here is derived from an EMBL/GenBank/DDBJ whole genome shotgun (WGS) entry which is preliminary data.</text>
</comment>
<evidence type="ECO:0000256" key="1">
    <source>
        <dbReference type="ARBA" id="ARBA00007626"/>
    </source>
</evidence>
<dbReference type="Gene3D" id="1.25.40.10">
    <property type="entry name" value="Tetratricopeptide repeat domain"/>
    <property type="match status" value="3"/>
</dbReference>
<dbReference type="EMBL" id="LFYR01001978">
    <property type="protein sequence ID" value="KMZ58097.1"/>
    <property type="molecule type" value="Genomic_DNA"/>
</dbReference>